<dbReference type="Proteomes" id="UP001204068">
    <property type="component" value="Unassembled WGS sequence"/>
</dbReference>
<feature type="domain" description="Peptidase S11 D-alanyl-D-alanine carboxypeptidase A N-terminal" evidence="1">
    <location>
        <begin position="200"/>
        <end position="283"/>
    </location>
</feature>
<dbReference type="EMBL" id="JANILD010000005">
    <property type="protein sequence ID" value="MCQ9304039.1"/>
    <property type="molecule type" value="Genomic_DNA"/>
</dbReference>
<keyword evidence="2" id="KW-0378">Hydrolase</keyword>
<dbReference type="GO" id="GO:0008800">
    <property type="term" value="F:beta-lactamase activity"/>
    <property type="evidence" value="ECO:0007669"/>
    <property type="project" value="InterPro"/>
</dbReference>
<name>A0AAW5LKL7_MAMSC</name>
<dbReference type="RefSeq" id="WP_218696625.1">
    <property type="nucleotide sequence ID" value="NZ_CP077960.1"/>
</dbReference>
<dbReference type="GO" id="GO:0046677">
    <property type="term" value="P:response to antibiotic"/>
    <property type="evidence" value="ECO:0007669"/>
    <property type="project" value="InterPro"/>
</dbReference>
<dbReference type="Pfam" id="PF00768">
    <property type="entry name" value="Peptidase_S11"/>
    <property type="match status" value="2"/>
</dbReference>
<protein>
    <submittedName>
        <fullName evidence="2">Serine hydrolase</fullName>
    </submittedName>
</protein>
<comment type="caution">
    <text evidence="2">The sequence shown here is derived from an EMBL/GenBank/DDBJ whole genome shotgun (WGS) entry which is preliminary data.</text>
</comment>
<organism evidence="2 3">
    <name type="scientific">Mammaliicoccus sciuri</name>
    <name type="common">Staphylococcus sciuri</name>
    <dbReference type="NCBI Taxonomy" id="1296"/>
    <lineage>
        <taxon>Bacteria</taxon>
        <taxon>Bacillati</taxon>
        <taxon>Bacillota</taxon>
        <taxon>Bacilli</taxon>
        <taxon>Bacillales</taxon>
        <taxon>Staphylococcaceae</taxon>
        <taxon>Mammaliicoccus</taxon>
    </lineage>
</organism>
<accession>A0AAW5LKL7</accession>
<sequence length="296" mass="32954">MTIHNDKEIKKFNDTDINDEQAEQIFIKEMNKKAIQLGCHDTKIFNSTGLTAVGQLSTAYDFNIFTLQASAYQEIANVWGQKSYNLHVLGQNTRSLIVETTVASPSIDNYYKILGGKTGTVGFIKNLTAIIYTNNEIFVATIMRGSSDRFNDLKIAIDEAIKKDSNENYDVTKIGDANSSFSIIKYPKVNPVLLTNFRPEILLSKNETVKQNPASMMKVVTAIVMLENMENINNTLTLKESDFVGGSGVKLKVGDKITMRDALHTMLLSSSNDTAKAVARTIGHTINYNRMKNIFS</sequence>
<evidence type="ECO:0000313" key="2">
    <source>
        <dbReference type="EMBL" id="MCQ9304039.1"/>
    </source>
</evidence>
<dbReference type="GO" id="GO:0030655">
    <property type="term" value="P:beta-lactam antibiotic catabolic process"/>
    <property type="evidence" value="ECO:0007669"/>
    <property type="project" value="InterPro"/>
</dbReference>
<proteinExistence type="predicted"/>
<dbReference type="PANTHER" id="PTHR35333">
    <property type="entry name" value="BETA-LACTAMASE"/>
    <property type="match status" value="1"/>
</dbReference>
<dbReference type="AlphaFoldDB" id="A0AAW5LKL7"/>
<dbReference type="GO" id="GO:0006508">
    <property type="term" value="P:proteolysis"/>
    <property type="evidence" value="ECO:0007669"/>
    <property type="project" value="InterPro"/>
</dbReference>
<gene>
    <name evidence="2" type="ORF">NQ032_10555</name>
</gene>
<dbReference type="GO" id="GO:0009002">
    <property type="term" value="F:serine-type D-Ala-D-Ala carboxypeptidase activity"/>
    <property type="evidence" value="ECO:0007669"/>
    <property type="project" value="InterPro"/>
</dbReference>
<feature type="domain" description="Peptidase S11 D-alanyl-D-alanine carboxypeptidase A N-terminal" evidence="1">
    <location>
        <begin position="23"/>
        <end position="140"/>
    </location>
</feature>
<dbReference type="InterPro" id="IPR001967">
    <property type="entry name" value="Peptidase_S11_N"/>
</dbReference>
<dbReference type="InterPro" id="IPR000871">
    <property type="entry name" value="Beta-lactam_class-A"/>
</dbReference>
<reference evidence="2" key="1">
    <citation type="submission" date="2022-07" db="EMBL/GenBank/DDBJ databases">
        <title>Bacterial species isolated from the porcine tonsil microbiota.</title>
        <authorList>
            <person name="Oliveira I.M.F."/>
        </authorList>
    </citation>
    <scope>NUCLEOTIDE SEQUENCE</scope>
    <source>
        <strain evidence="2">8QC2O2</strain>
    </source>
</reference>
<dbReference type="PANTHER" id="PTHR35333:SF4">
    <property type="entry name" value="SLR0121 PROTEIN"/>
    <property type="match status" value="1"/>
</dbReference>
<evidence type="ECO:0000313" key="3">
    <source>
        <dbReference type="Proteomes" id="UP001204068"/>
    </source>
</evidence>
<evidence type="ECO:0000259" key="1">
    <source>
        <dbReference type="Pfam" id="PF00768"/>
    </source>
</evidence>